<dbReference type="GO" id="GO:0005576">
    <property type="term" value="C:extracellular region"/>
    <property type="evidence" value="ECO:0007669"/>
    <property type="project" value="UniProtKB-ARBA"/>
</dbReference>
<dbReference type="InterPro" id="IPR041823">
    <property type="entry name" value="YHR202W_N"/>
</dbReference>
<dbReference type="OrthoDB" id="7722975at2759"/>
<accession>A0A6G1GRK1</accession>
<evidence type="ECO:0000259" key="2">
    <source>
        <dbReference type="Pfam" id="PF00149"/>
    </source>
</evidence>
<dbReference type="GO" id="GO:0005829">
    <property type="term" value="C:cytosol"/>
    <property type="evidence" value="ECO:0007669"/>
    <property type="project" value="TreeGrafter"/>
</dbReference>
<dbReference type="EMBL" id="ML977173">
    <property type="protein sequence ID" value="KAF1983606.1"/>
    <property type="molecule type" value="Genomic_DNA"/>
</dbReference>
<reference evidence="4" key="1">
    <citation type="journal article" date="2020" name="Stud. Mycol.">
        <title>101 Dothideomycetes genomes: a test case for predicting lifestyles and emergence of pathogens.</title>
        <authorList>
            <person name="Haridas S."/>
            <person name="Albert R."/>
            <person name="Binder M."/>
            <person name="Bloem J."/>
            <person name="Labutti K."/>
            <person name="Salamov A."/>
            <person name="Andreopoulos B."/>
            <person name="Baker S."/>
            <person name="Barry K."/>
            <person name="Bills G."/>
            <person name="Bluhm B."/>
            <person name="Cannon C."/>
            <person name="Castanera R."/>
            <person name="Culley D."/>
            <person name="Daum C."/>
            <person name="Ezra D."/>
            <person name="Gonzalez J."/>
            <person name="Henrissat B."/>
            <person name="Kuo A."/>
            <person name="Liang C."/>
            <person name="Lipzen A."/>
            <person name="Lutzoni F."/>
            <person name="Magnuson J."/>
            <person name="Mondo S."/>
            <person name="Nolan M."/>
            <person name="Ohm R."/>
            <person name="Pangilinan J."/>
            <person name="Park H.-J."/>
            <person name="Ramirez L."/>
            <person name="Alfaro M."/>
            <person name="Sun H."/>
            <person name="Tritt A."/>
            <person name="Yoshinaga Y."/>
            <person name="Zwiers L.-H."/>
            <person name="Turgeon B."/>
            <person name="Goodwin S."/>
            <person name="Spatafora J."/>
            <person name="Crous P."/>
            <person name="Grigoriev I."/>
        </authorList>
    </citation>
    <scope>NUCLEOTIDE SEQUENCE</scope>
    <source>
        <strain evidence="4">CBS 113979</strain>
    </source>
</reference>
<keyword evidence="1" id="KW-0732">Signal</keyword>
<evidence type="ECO:0000313" key="4">
    <source>
        <dbReference type="EMBL" id="KAF1983606.1"/>
    </source>
</evidence>
<keyword evidence="5" id="KW-1185">Reference proteome</keyword>
<dbReference type="Gene3D" id="3.60.21.10">
    <property type="match status" value="1"/>
</dbReference>
<dbReference type="Pfam" id="PF00149">
    <property type="entry name" value="Metallophos"/>
    <property type="match status" value="1"/>
</dbReference>
<dbReference type="PIRSF" id="PIRSF017316">
    <property type="entry name" value="Pesterase_C1039"/>
    <property type="match status" value="1"/>
</dbReference>
<dbReference type="FunFam" id="3.60.21.10:FF:000043">
    <property type="entry name" value="Ser/Thr protein phosphatase family"/>
    <property type="match status" value="1"/>
</dbReference>
<sequence length="623" mass="69688">MAFELLLLAFAALGQAVQPSAPHPIPAPLRELPWGQLQFLHTTDTHGWLGGHLQEPSFSSDWGDYVSFAKHMRDRADADGTDLLLVDTGDRIEGNGLYDGSKPKGKYIFDIFKGQDIDLLCSGNHELYKVNSSDNEFYETVPNFRGKYLASNLDIYNPKNGKLEPLAQRFKKFTTKNQKIRILSFGFLFDFTGNANNTVVHTVASTIKEDWFKEAIRDRDVDLILVFGHVAIRSPEYDLLFKTIRSEQWDTPIAFLGGHTHIRDYKKYDSKSAAMESGRYMETIGFMSVSGLSTSQESVVDAQNAAKGITFGRRYIDNNLFSLYNHSSTNSSTFPTELGLNVSSMISSARKELKLDHTLGCAPHDFYVNRAPFPAPDSIFSWLQQRVLPDYISASTRVANESKKAIVITNTGGIRFDIFKGPFTRDTEFLVSPFTSGLRYIADVKYESAKRVLELLNNNGPVLEEVARQHGLASWALAPPEQVSDRPEVIAEKDSFSDNLRIPHASDQIPLHPNRNKDNPALIPGYTTHDDLGTDGDDTVHSEISFYRVPNCIQADIGFSEQQETPQTVDLVYNAFIEPWVILALKFLGEGYGKGDTGDYMRESLTEVISAWVGENWGCGEEG</sequence>
<dbReference type="Proteomes" id="UP000800041">
    <property type="component" value="Unassembled WGS sequence"/>
</dbReference>
<dbReference type="AlphaFoldDB" id="A0A6G1GRK1"/>
<dbReference type="InterPro" id="IPR053828">
    <property type="entry name" value="Nucleosidase_C"/>
</dbReference>
<dbReference type="SUPFAM" id="SSF56300">
    <property type="entry name" value="Metallo-dependent phosphatases"/>
    <property type="match status" value="1"/>
</dbReference>
<dbReference type="FunFam" id="3.90.780.10:FF:000008">
    <property type="entry name" value="Ser/Thr protein phosphatase family"/>
    <property type="match status" value="1"/>
</dbReference>
<dbReference type="InterPro" id="IPR006179">
    <property type="entry name" value="5_nucleotidase/apyrase"/>
</dbReference>
<gene>
    <name evidence="4" type="ORF">K402DRAFT_338023</name>
</gene>
<feature type="domain" description="Calcineurin-like phosphoesterase" evidence="2">
    <location>
        <begin position="38"/>
        <end position="262"/>
    </location>
</feature>
<dbReference type="InterPro" id="IPR029052">
    <property type="entry name" value="Metallo-depent_PP-like"/>
</dbReference>
<dbReference type="PANTHER" id="PTHR11575:SF43">
    <property type="entry name" value="SER_THR PROTEIN PHOSPHATASE FAMILY (AFU_ORTHOLOGUE AFUA_3G04160)"/>
    <property type="match status" value="1"/>
</dbReference>
<organism evidence="4 5">
    <name type="scientific">Aulographum hederae CBS 113979</name>
    <dbReference type="NCBI Taxonomy" id="1176131"/>
    <lineage>
        <taxon>Eukaryota</taxon>
        <taxon>Fungi</taxon>
        <taxon>Dikarya</taxon>
        <taxon>Ascomycota</taxon>
        <taxon>Pezizomycotina</taxon>
        <taxon>Dothideomycetes</taxon>
        <taxon>Pleosporomycetidae</taxon>
        <taxon>Aulographales</taxon>
        <taxon>Aulographaceae</taxon>
    </lineage>
</organism>
<evidence type="ECO:0000313" key="5">
    <source>
        <dbReference type="Proteomes" id="UP000800041"/>
    </source>
</evidence>
<name>A0A6G1GRK1_9PEZI</name>
<feature type="signal peptide" evidence="1">
    <location>
        <begin position="1"/>
        <end position="16"/>
    </location>
</feature>
<dbReference type="InterPro" id="IPR004843">
    <property type="entry name" value="Calcineurin-like_PHP"/>
</dbReference>
<dbReference type="SUPFAM" id="SSF55816">
    <property type="entry name" value="5'-nucleotidase (syn. UDP-sugar hydrolase), C-terminal domain"/>
    <property type="match status" value="1"/>
</dbReference>
<dbReference type="Pfam" id="PF21953">
    <property type="entry name" value="NadN_nucleosid_C"/>
    <property type="match status" value="1"/>
</dbReference>
<evidence type="ECO:0000259" key="3">
    <source>
        <dbReference type="Pfam" id="PF21953"/>
    </source>
</evidence>
<feature type="chain" id="PRO_5026154294" evidence="1">
    <location>
        <begin position="17"/>
        <end position="623"/>
    </location>
</feature>
<dbReference type="GO" id="GO:0009166">
    <property type="term" value="P:nucleotide catabolic process"/>
    <property type="evidence" value="ECO:0007669"/>
    <property type="project" value="InterPro"/>
</dbReference>
<dbReference type="GO" id="GO:0016787">
    <property type="term" value="F:hydrolase activity"/>
    <property type="evidence" value="ECO:0007669"/>
    <property type="project" value="InterPro"/>
</dbReference>
<dbReference type="Gene3D" id="3.90.780.10">
    <property type="entry name" value="5'-Nucleotidase, C-terminal domain"/>
    <property type="match status" value="2"/>
</dbReference>
<proteinExistence type="predicted"/>
<dbReference type="CDD" id="cd07407">
    <property type="entry name" value="MPP_YHR202W_N"/>
    <property type="match status" value="1"/>
</dbReference>
<dbReference type="PANTHER" id="PTHR11575">
    <property type="entry name" value="5'-NUCLEOTIDASE-RELATED"/>
    <property type="match status" value="1"/>
</dbReference>
<protein>
    <submittedName>
        <fullName evidence="4">Uncharacterized protein</fullName>
    </submittedName>
</protein>
<evidence type="ECO:0000256" key="1">
    <source>
        <dbReference type="SAM" id="SignalP"/>
    </source>
</evidence>
<feature type="domain" description="Putative 5'-nucleotidase C-terminal" evidence="3">
    <location>
        <begin position="365"/>
        <end position="582"/>
    </location>
</feature>
<dbReference type="InterPro" id="IPR036907">
    <property type="entry name" value="5'-Nucleotdase_C_sf"/>
</dbReference>
<dbReference type="InterPro" id="IPR014485">
    <property type="entry name" value="Pesterase_C1039"/>
</dbReference>